<evidence type="ECO:0000313" key="5">
    <source>
        <dbReference type="Proteomes" id="UP000717328"/>
    </source>
</evidence>
<feature type="compositionally biased region" description="Polar residues" evidence="1">
    <location>
        <begin position="519"/>
        <end position="528"/>
    </location>
</feature>
<keyword evidence="2" id="KW-1133">Transmembrane helix</keyword>
<feature type="region of interest" description="Disordered" evidence="1">
    <location>
        <begin position="421"/>
        <end position="463"/>
    </location>
</feature>
<feature type="region of interest" description="Disordered" evidence="1">
    <location>
        <begin position="484"/>
        <end position="537"/>
    </location>
</feature>
<evidence type="ECO:0000256" key="1">
    <source>
        <dbReference type="SAM" id="MobiDB-lite"/>
    </source>
</evidence>
<feature type="chain" id="PRO_5040180380" evidence="3">
    <location>
        <begin position="22"/>
        <end position="537"/>
    </location>
</feature>
<evidence type="ECO:0000256" key="2">
    <source>
        <dbReference type="SAM" id="Phobius"/>
    </source>
</evidence>
<reference evidence="4" key="1">
    <citation type="submission" date="2021-02" db="EMBL/GenBank/DDBJ databases">
        <authorList>
            <person name="Nieuwenhuis M."/>
            <person name="Van De Peppel L.J.J."/>
        </authorList>
    </citation>
    <scope>NUCLEOTIDE SEQUENCE</scope>
    <source>
        <strain evidence="4">D49</strain>
    </source>
</reference>
<evidence type="ECO:0000313" key="4">
    <source>
        <dbReference type="EMBL" id="KAG5654259.1"/>
    </source>
</evidence>
<feature type="region of interest" description="Disordered" evidence="1">
    <location>
        <begin position="371"/>
        <end position="396"/>
    </location>
</feature>
<sequence>MLFFTILWLGVLAFGPQAVLSLITLKFQISEVKQCEPVTMTFVGNTGPDAIPMFLTLIPFGSSPLSIPIPNAAADSSGVYVTFVPFAAGTNFVASLDDATGENVAKVSDVIRVLPSDTGNTTCLPTGPSPTFFTLNNSTFSQCEEFTLSYDRSVISRAPSGRFYSPKGSSRVLKLKSDDPTTGTATYVMNFDRGKQVVFVFDDGSAHQESSGLISIVGDTSSTKDCIVPDLKVDNIAGDSKQDSQGAQSMPGVSQGVVIGSAVGGGVVVLITIALLIFVLRERRRRQKATKEQNPSLIEKGRPTSPFNPQTTPFAEDRRTPGPTAYTNPRGSPPHISPTVREMDASSGYVRDPPYTAEKFLSPTTAFYPRQSMASWGQPTPEDQRFPPRSSDDAFPRDVDTLSINSLDIEGILNMVHSNRSSAQTAEPMPLGPTLRSPTHLMVPGSYSSRHLRNPSDVPVDPTSMASALTLSSVIDPFADGAVKEPSHVQTRNPRSGPSIKAPPSAADLPTSPIDPYGSRSSNRSTKGSMGDYYGAR</sequence>
<comment type="caution">
    <text evidence="4">The sequence shown here is derived from an EMBL/GenBank/DDBJ whole genome shotgun (WGS) entry which is preliminary data.</text>
</comment>
<dbReference type="EMBL" id="JABCKI010000014">
    <property type="protein sequence ID" value="KAG5654259.1"/>
    <property type="molecule type" value="Genomic_DNA"/>
</dbReference>
<organism evidence="4 5">
    <name type="scientific">Sphagnurus paluster</name>
    <dbReference type="NCBI Taxonomy" id="117069"/>
    <lineage>
        <taxon>Eukaryota</taxon>
        <taxon>Fungi</taxon>
        <taxon>Dikarya</taxon>
        <taxon>Basidiomycota</taxon>
        <taxon>Agaricomycotina</taxon>
        <taxon>Agaricomycetes</taxon>
        <taxon>Agaricomycetidae</taxon>
        <taxon>Agaricales</taxon>
        <taxon>Tricholomatineae</taxon>
        <taxon>Lyophyllaceae</taxon>
        <taxon>Sphagnurus</taxon>
    </lineage>
</organism>
<keyword evidence="3" id="KW-0732">Signal</keyword>
<feature type="transmembrane region" description="Helical" evidence="2">
    <location>
        <begin position="257"/>
        <end position="280"/>
    </location>
</feature>
<evidence type="ECO:0000256" key="3">
    <source>
        <dbReference type="SAM" id="SignalP"/>
    </source>
</evidence>
<dbReference type="Proteomes" id="UP000717328">
    <property type="component" value="Unassembled WGS sequence"/>
</dbReference>
<dbReference type="OrthoDB" id="3266941at2759"/>
<keyword evidence="2" id="KW-0812">Transmembrane</keyword>
<proteinExistence type="predicted"/>
<keyword evidence="5" id="KW-1185">Reference proteome</keyword>
<dbReference type="AlphaFoldDB" id="A0A9P7GQP6"/>
<feature type="compositionally biased region" description="Basic and acidic residues" evidence="1">
    <location>
        <begin position="382"/>
        <end position="396"/>
    </location>
</feature>
<protein>
    <submittedName>
        <fullName evidence="4">Uncharacterized protein</fullName>
    </submittedName>
</protein>
<reference evidence="4" key="2">
    <citation type="submission" date="2021-10" db="EMBL/GenBank/DDBJ databases">
        <title>Phylogenomics reveals ancestral predisposition of the termite-cultivated fungus Termitomyces towards a domesticated lifestyle.</title>
        <authorList>
            <person name="Auxier B."/>
            <person name="Grum-Grzhimaylo A."/>
            <person name="Cardenas M.E."/>
            <person name="Lodge J.D."/>
            <person name="Laessoe T."/>
            <person name="Pedersen O."/>
            <person name="Smith M.E."/>
            <person name="Kuyper T.W."/>
            <person name="Franco-Molano E.A."/>
            <person name="Baroni T.J."/>
            <person name="Aanen D.K."/>
        </authorList>
    </citation>
    <scope>NUCLEOTIDE SEQUENCE</scope>
    <source>
        <strain evidence="4">D49</strain>
    </source>
</reference>
<gene>
    <name evidence="4" type="ORF">H0H81_005502</name>
</gene>
<name>A0A9P7GQP6_9AGAR</name>
<keyword evidence="2" id="KW-0472">Membrane</keyword>
<feature type="signal peptide" evidence="3">
    <location>
        <begin position="1"/>
        <end position="21"/>
    </location>
</feature>
<feature type="region of interest" description="Disordered" evidence="1">
    <location>
        <begin position="285"/>
        <end position="349"/>
    </location>
</feature>
<accession>A0A9P7GQP6</accession>